<protein>
    <submittedName>
        <fullName evidence="1">RTA1-like protein</fullName>
    </submittedName>
</protein>
<reference evidence="1" key="1">
    <citation type="journal article" date="2021" name="Environ. Microbiol.">
        <title>Gene family expansions and transcriptome signatures uncover fungal adaptations to wood decay.</title>
        <authorList>
            <person name="Hage H."/>
            <person name="Miyauchi S."/>
            <person name="Viragh M."/>
            <person name="Drula E."/>
            <person name="Min B."/>
            <person name="Chaduli D."/>
            <person name="Navarro D."/>
            <person name="Favel A."/>
            <person name="Norest M."/>
            <person name="Lesage-Meessen L."/>
            <person name="Balint B."/>
            <person name="Merenyi Z."/>
            <person name="de Eugenio L."/>
            <person name="Morin E."/>
            <person name="Martinez A.T."/>
            <person name="Baldrian P."/>
            <person name="Stursova M."/>
            <person name="Martinez M.J."/>
            <person name="Novotny C."/>
            <person name="Magnuson J.K."/>
            <person name="Spatafora J.W."/>
            <person name="Maurice S."/>
            <person name="Pangilinan J."/>
            <person name="Andreopoulos W."/>
            <person name="LaButti K."/>
            <person name="Hundley H."/>
            <person name="Na H."/>
            <person name="Kuo A."/>
            <person name="Barry K."/>
            <person name="Lipzen A."/>
            <person name="Henrissat B."/>
            <person name="Riley R."/>
            <person name="Ahrendt S."/>
            <person name="Nagy L.G."/>
            <person name="Grigoriev I.V."/>
            <person name="Martin F."/>
            <person name="Rosso M.N."/>
        </authorList>
    </citation>
    <scope>NUCLEOTIDE SEQUENCE</scope>
    <source>
        <strain evidence="1">CBS 384.51</strain>
    </source>
</reference>
<comment type="caution">
    <text evidence="1">The sequence shown here is derived from an EMBL/GenBank/DDBJ whole genome shotgun (WGS) entry which is preliminary data.</text>
</comment>
<evidence type="ECO:0000313" key="1">
    <source>
        <dbReference type="EMBL" id="KAI0092753.1"/>
    </source>
</evidence>
<gene>
    <name evidence="1" type="ORF">BDY19DRAFT_903516</name>
</gene>
<name>A0ACB8UES7_9APHY</name>
<dbReference type="Proteomes" id="UP001055072">
    <property type="component" value="Unassembled WGS sequence"/>
</dbReference>
<accession>A0ACB8UES7</accession>
<proteinExistence type="predicted"/>
<sequence>MSSNTTSSTDINSLSPYNYVPTEWVTITFLALFGVSAGQAIWFKLWFLIPTAVLAGIGETIGWAGRFWSTQNILNNNAYLMQITTTIISPTPLLAANFIIFSRLVSLLGTQYSRLSPVWYSRIFLTCDIVALVIQAAGGGIASSSNDLSVEKTGSNIMLAGIVFQLVALSVFSFLMAEYVIRFLNNRPLHSATLDSSSSSASTLVRGRVWNMKQKLAMTGLVFSTLVLFIRGVYRTIELADGWNGRIISTQVYFNVLDGAMVVLAMYTWNILHPGLLLVDNSKDIISEDKYNDGTKGVMMRRSDV</sequence>
<dbReference type="EMBL" id="MU274903">
    <property type="protein sequence ID" value="KAI0092753.1"/>
    <property type="molecule type" value="Genomic_DNA"/>
</dbReference>
<evidence type="ECO:0000313" key="2">
    <source>
        <dbReference type="Proteomes" id="UP001055072"/>
    </source>
</evidence>
<organism evidence="1 2">
    <name type="scientific">Irpex rosettiformis</name>
    <dbReference type="NCBI Taxonomy" id="378272"/>
    <lineage>
        <taxon>Eukaryota</taxon>
        <taxon>Fungi</taxon>
        <taxon>Dikarya</taxon>
        <taxon>Basidiomycota</taxon>
        <taxon>Agaricomycotina</taxon>
        <taxon>Agaricomycetes</taxon>
        <taxon>Polyporales</taxon>
        <taxon>Irpicaceae</taxon>
        <taxon>Irpex</taxon>
    </lineage>
</organism>
<keyword evidence="2" id="KW-1185">Reference proteome</keyword>